<proteinExistence type="predicted"/>
<feature type="region of interest" description="Disordered" evidence="2">
    <location>
        <begin position="724"/>
        <end position="805"/>
    </location>
</feature>
<dbReference type="OrthoDB" id="946068at2759"/>
<organism evidence="4 5">
    <name type="scientific">Trichogramma brassicae</name>
    <dbReference type="NCBI Taxonomy" id="86971"/>
    <lineage>
        <taxon>Eukaryota</taxon>
        <taxon>Metazoa</taxon>
        <taxon>Ecdysozoa</taxon>
        <taxon>Arthropoda</taxon>
        <taxon>Hexapoda</taxon>
        <taxon>Insecta</taxon>
        <taxon>Pterygota</taxon>
        <taxon>Neoptera</taxon>
        <taxon>Endopterygota</taxon>
        <taxon>Hymenoptera</taxon>
        <taxon>Apocrita</taxon>
        <taxon>Proctotrupomorpha</taxon>
        <taxon>Chalcidoidea</taxon>
        <taxon>Trichogrammatidae</taxon>
        <taxon>Trichogramma</taxon>
    </lineage>
</organism>
<feature type="compositionally biased region" description="Basic and acidic residues" evidence="2">
    <location>
        <begin position="913"/>
        <end position="924"/>
    </location>
</feature>
<keyword evidence="5" id="KW-1185">Reference proteome</keyword>
<dbReference type="InterPro" id="IPR011993">
    <property type="entry name" value="PH-like_dom_sf"/>
</dbReference>
<feature type="compositionally biased region" description="Low complexity" evidence="2">
    <location>
        <begin position="903"/>
        <end position="912"/>
    </location>
</feature>
<name>A0A6H5J043_9HYME</name>
<dbReference type="Pfam" id="PF00169">
    <property type="entry name" value="PH"/>
    <property type="match status" value="1"/>
</dbReference>
<protein>
    <recommendedName>
        <fullName evidence="3">PH domain-containing protein</fullName>
    </recommendedName>
</protein>
<dbReference type="SMART" id="SM00233">
    <property type="entry name" value="PH"/>
    <property type="match status" value="1"/>
</dbReference>
<dbReference type="Gene3D" id="3.40.640.10">
    <property type="entry name" value="Type I PLP-dependent aspartate aminotransferase-like (Major domain)"/>
    <property type="match status" value="1"/>
</dbReference>
<feature type="compositionally biased region" description="Polar residues" evidence="2">
    <location>
        <begin position="469"/>
        <end position="479"/>
    </location>
</feature>
<feature type="region of interest" description="Disordered" evidence="2">
    <location>
        <begin position="498"/>
        <end position="533"/>
    </location>
</feature>
<dbReference type="GO" id="GO:0008286">
    <property type="term" value="P:insulin receptor signaling pathway"/>
    <property type="evidence" value="ECO:0007669"/>
    <property type="project" value="InterPro"/>
</dbReference>
<feature type="compositionally biased region" description="Polar residues" evidence="2">
    <location>
        <begin position="518"/>
        <end position="527"/>
    </location>
</feature>
<dbReference type="PROSITE" id="PS50003">
    <property type="entry name" value="PH_DOMAIN"/>
    <property type="match status" value="1"/>
</dbReference>
<feature type="region of interest" description="Disordered" evidence="2">
    <location>
        <begin position="688"/>
        <end position="708"/>
    </location>
</feature>
<accession>A0A6H5J043</accession>
<reference evidence="4 5" key="1">
    <citation type="submission" date="2020-02" db="EMBL/GenBank/DDBJ databases">
        <authorList>
            <person name="Ferguson B K."/>
        </authorList>
    </citation>
    <scope>NUCLEOTIDE SEQUENCE [LARGE SCALE GENOMIC DNA]</scope>
</reference>
<feature type="region of interest" description="Disordered" evidence="2">
    <location>
        <begin position="287"/>
        <end position="307"/>
    </location>
</feature>
<dbReference type="SUPFAM" id="SSF50729">
    <property type="entry name" value="PH domain-like"/>
    <property type="match status" value="1"/>
</dbReference>
<dbReference type="PANTHER" id="PTHR10614:SF13">
    <property type="entry name" value="INSULIN RECEPTOR SUBSTRATE 1"/>
    <property type="match status" value="1"/>
</dbReference>
<dbReference type="InterPro" id="IPR039011">
    <property type="entry name" value="IRS"/>
</dbReference>
<dbReference type="InterPro" id="IPR015421">
    <property type="entry name" value="PyrdxlP-dep_Trfase_major"/>
</dbReference>
<dbReference type="Gene3D" id="2.30.29.30">
    <property type="entry name" value="Pleckstrin-homology domain (PH domain)/Phosphotyrosine-binding domain (PTB)"/>
    <property type="match status" value="1"/>
</dbReference>
<dbReference type="PANTHER" id="PTHR10614">
    <property type="entry name" value="INSULIN RECEPTOR SUBSTRATE"/>
    <property type="match status" value="1"/>
</dbReference>
<dbReference type="AlphaFoldDB" id="A0A6H5J043"/>
<feature type="compositionally biased region" description="Low complexity" evidence="2">
    <location>
        <begin position="508"/>
        <end position="517"/>
    </location>
</feature>
<feature type="region of interest" description="Disordered" evidence="2">
    <location>
        <begin position="895"/>
        <end position="925"/>
    </location>
</feature>
<feature type="compositionally biased region" description="Low complexity" evidence="2">
    <location>
        <begin position="696"/>
        <end position="708"/>
    </location>
</feature>
<feature type="domain" description="PH" evidence="3">
    <location>
        <begin position="333"/>
        <end position="434"/>
    </location>
</feature>
<evidence type="ECO:0000256" key="1">
    <source>
        <dbReference type="ARBA" id="ARBA00022737"/>
    </source>
</evidence>
<evidence type="ECO:0000259" key="3">
    <source>
        <dbReference type="PROSITE" id="PS50003"/>
    </source>
</evidence>
<evidence type="ECO:0000313" key="4">
    <source>
        <dbReference type="EMBL" id="CAB0041592.1"/>
    </source>
</evidence>
<dbReference type="Proteomes" id="UP000479190">
    <property type="component" value="Unassembled WGS sequence"/>
</dbReference>
<evidence type="ECO:0000313" key="5">
    <source>
        <dbReference type="Proteomes" id="UP000479190"/>
    </source>
</evidence>
<sequence>MMCGSCSNENSFKNIFLWYAEKQRHGAPFSKQEMESCMVNQAPGSPRYSIMSFEGTHNVSQGESLSLLWPRRRKASCGCSHRDTIGVFRCFSWQDLGLSVDHAQQVHSQNRRARLRLADRSVSALQVSSREQRARKSTGRRAMLGQGRRIVCALLERERNPGGRCHRRADPSRRWRQSRVARILSEAPKTRQKDINFDIFFLKKIYQWSLIIKKTSASLNKVSFMMSSVDDVFESWEEMEESGCLLLCLNNVQLKFRSCLKLKAYSSKWLKEEEDSEEGSFKPFKEKKIRRTKSKRRRSSKRTRKIRGRKKITTTRKYIFLCNTFPVCQSSGDIVLEGHLKKLKTLKKKYFVLRNESVGHPACLEYYDSKKKFETKCPPKRSITVKSCFNINKRWDTKHKFVIALYTKDDCFCLVFENQNELDLWLNQLLRIQNGNVVDGEPPKPIFGEPVARDRCDSLPSRAHGTSGEGQSADGSANKSGNFITTVIAGHERSNSTISTLVGGSSGAGSSTATTASRPLSTHTKLMSGSPPVVGSLPLSTVSAACSTDSAGSSLSMDEASCEQAMDVVGAHHPSKYGHSLTPDEPAILEEMGDDYVPWSQASSQQHKYSSSFKSCSPSQQSSYVEMFSPSGSSPGQSVYMPMSPATGGHSHSRTSSLVDDSHEGYVPMAPLGDTSYVDMDPIGAHHRANGHFSDDGSSGSVTSGTPSTDLRFAEYHLEKVPSFLSPIDDTQEESRPTRAYSVGSRPEPANRHRKNSSLIPEDKLENVTKQKNTSSSNTNATSDTVVVIPSSQSRKISAPSPLPGVDGCPISKKMHDDFCTTTTSFTSWLHSLCRYRVPCTRKGALPRVALVVVVVFLTTLLLQQQQQSRVLHDILSQSGYVYYDLPTHTSTRARTPTQMEARQQQHWQKQQQQREQERRRLRDNGVLCARGAKAASGELFARSSYSGNGSTGSARAHDKGSRMYSRAGARIAERPPTQVRRG</sequence>
<dbReference type="GO" id="GO:0005829">
    <property type="term" value="C:cytosol"/>
    <property type="evidence" value="ECO:0007669"/>
    <property type="project" value="TreeGrafter"/>
</dbReference>
<feature type="region of interest" description="Disordered" evidence="2">
    <location>
        <begin position="626"/>
        <end position="667"/>
    </location>
</feature>
<dbReference type="EMBL" id="CADCXV010001127">
    <property type="protein sequence ID" value="CAB0041592.1"/>
    <property type="molecule type" value="Genomic_DNA"/>
</dbReference>
<dbReference type="CDD" id="cd01257">
    <property type="entry name" value="PH_IRS"/>
    <property type="match status" value="1"/>
</dbReference>
<dbReference type="GO" id="GO:0043548">
    <property type="term" value="F:phosphatidylinositol 3-kinase binding"/>
    <property type="evidence" value="ECO:0007669"/>
    <property type="project" value="TreeGrafter"/>
</dbReference>
<dbReference type="GO" id="GO:0005886">
    <property type="term" value="C:plasma membrane"/>
    <property type="evidence" value="ECO:0007669"/>
    <property type="project" value="TreeGrafter"/>
</dbReference>
<dbReference type="GO" id="GO:0005158">
    <property type="term" value="F:insulin receptor binding"/>
    <property type="evidence" value="ECO:0007669"/>
    <property type="project" value="InterPro"/>
</dbReference>
<gene>
    <name evidence="4" type="ORF">TBRA_LOCUS13258</name>
</gene>
<feature type="region of interest" description="Disordered" evidence="2">
    <location>
        <begin position="457"/>
        <end position="479"/>
    </location>
</feature>
<evidence type="ECO:0000256" key="2">
    <source>
        <dbReference type="SAM" id="MobiDB-lite"/>
    </source>
</evidence>
<keyword evidence="1" id="KW-0677">Repeat</keyword>
<dbReference type="InterPro" id="IPR001849">
    <property type="entry name" value="PH_domain"/>
</dbReference>
<feature type="compositionally biased region" description="Polar residues" evidence="2">
    <location>
        <begin position="944"/>
        <end position="954"/>
    </location>
</feature>
<feature type="region of interest" description="Disordered" evidence="2">
    <location>
        <begin position="940"/>
        <end position="983"/>
    </location>
</feature>
<feature type="compositionally biased region" description="Low complexity" evidence="2">
    <location>
        <begin position="770"/>
        <end position="788"/>
    </location>
</feature>